<gene>
    <name evidence="9" type="ORF">EV196_101485</name>
</gene>
<proteinExistence type="inferred from homology"/>
<evidence type="ECO:0000256" key="7">
    <source>
        <dbReference type="SAM" id="Phobius"/>
    </source>
</evidence>
<name>A0A4R1RRT8_9FLAO</name>
<accession>A0A4R1RRT8</accession>
<evidence type="ECO:0000259" key="8">
    <source>
        <dbReference type="Pfam" id="PF01618"/>
    </source>
</evidence>
<dbReference type="OrthoDB" id="1001678at2"/>
<evidence type="ECO:0000256" key="1">
    <source>
        <dbReference type="ARBA" id="ARBA00004651"/>
    </source>
</evidence>
<evidence type="ECO:0000256" key="5">
    <source>
        <dbReference type="ARBA" id="ARBA00023136"/>
    </source>
</evidence>
<reference evidence="9 10" key="1">
    <citation type="submission" date="2019-03" db="EMBL/GenBank/DDBJ databases">
        <title>Genomic Encyclopedia of Type Strains, Phase IV (KMG-IV): sequencing the most valuable type-strain genomes for metagenomic binning, comparative biology and taxonomic classification.</title>
        <authorList>
            <person name="Goeker M."/>
        </authorList>
    </citation>
    <scope>NUCLEOTIDE SEQUENCE [LARGE SCALE GENOMIC DNA]</scope>
    <source>
        <strain evidence="9 10">DSM 18792</strain>
    </source>
</reference>
<dbReference type="GO" id="GO:0005886">
    <property type="term" value="C:plasma membrane"/>
    <property type="evidence" value="ECO:0007669"/>
    <property type="project" value="UniProtKB-SubCell"/>
</dbReference>
<comment type="subcellular location">
    <subcellularLocation>
        <location evidence="1">Cell membrane</location>
        <topology evidence="1">Multi-pass membrane protein</topology>
    </subcellularLocation>
    <subcellularLocation>
        <location evidence="6">Membrane</location>
        <topology evidence="6">Multi-pass membrane protein</topology>
    </subcellularLocation>
</comment>
<keyword evidence="2" id="KW-1003">Cell membrane</keyword>
<evidence type="ECO:0000313" key="9">
    <source>
        <dbReference type="EMBL" id="TCL69054.1"/>
    </source>
</evidence>
<feature type="transmembrane region" description="Helical" evidence="7">
    <location>
        <begin position="77"/>
        <end position="98"/>
    </location>
</feature>
<dbReference type="GO" id="GO:0015031">
    <property type="term" value="P:protein transport"/>
    <property type="evidence" value="ECO:0007669"/>
    <property type="project" value="UniProtKB-KW"/>
</dbReference>
<dbReference type="AlphaFoldDB" id="A0A4R1RRT8"/>
<evidence type="ECO:0000256" key="2">
    <source>
        <dbReference type="ARBA" id="ARBA00022475"/>
    </source>
</evidence>
<keyword evidence="6" id="KW-0653">Protein transport</keyword>
<evidence type="ECO:0000313" key="10">
    <source>
        <dbReference type="Proteomes" id="UP000295455"/>
    </source>
</evidence>
<keyword evidence="10" id="KW-1185">Reference proteome</keyword>
<evidence type="ECO:0000256" key="6">
    <source>
        <dbReference type="RuleBase" id="RU004057"/>
    </source>
</evidence>
<keyword evidence="4 7" id="KW-1133">Transmembrane helix</keyword>
<keyword evidence="5 7" id="KW-0472">Membrane</keyword>
<dbReference type="Pfam" id="PF01618">
    <property type="entry name" value="MotA_ExbB"/>
    <property type="match status" value="1"/>
</dbReference>
<evidence type="ECO:0000256" key="3">
    <source>
        <dbReference type="ARBA" id="ARBA00022692"/>
    </source>
</evidence>
<protein>
    <submittedName>
        <fullName evidence="9">MotA/TolQ/ExbB proton channel family protein</fullName>
    </submittedName>
</protein>
<dbReference type="Proteomes" id="UP000295455">
    <property type="component" value="Unassembled WGS sequence"/>
</dbReference>
<dbReference type="InterPro" id="IPR002898">
    <property type="entry name" value="MotA_ExbB_proton_chnl"/>
</dbReference>
<comment type="similarity">
    <text evidence="6">Belongs to the exbB/tolQ family.</text>
</comment>
<dbReference type="RefSeq" id="WP_132214494.1">
    <property type="nucleotide sequence ID" value="NZ_OX156936.1"/>
</dbReference>
<dbReference type="EMBL" id="SLUP01000001">
    <property type="protein sequence ID" value="TCL69054.1"/>
    <property type="molecule type" value="Genomic_DNA"/>
</dbReference>
<comment type="caution">
    <text evidence="9">The sequence shown here is derived from an EMBL/GenBank/DDBJ whole genome shotgun (WGS) entry which is preliminary data.</text>
</comment>
<feature type="domain" description="MotA/TolQ/ExbB proton channel" evidence="8">
    <location>
        <begin position="32"/>
        <end position="95"/>
    </location>
</feature>
<feature type="transmembrane region" description="Helical" evidence="7">
    <location>
        <begin position="37"/>
        <end position="57"/>
    </location>
</feature>
<keyword evidence="3 7" id="KW-0812">Transmembrane</keyword>
<sequence>MLDLFYQGGPLFMTILTILLLSVIVCFWKYPEWIKEVGLLALSIGILGQVMGLYSAFKAIEQLGEVSQEMMFGGLKVSSITTMYGLIIYIISLILRLINKPRLG</sequence>
<keyword evidence="6" id="KW-0813">Transport</keyword>
<feature type="transmembrane region" description="Helical" evidence="7">
    <location>
        <begin position="12"/>
        <end position="30"/>
    </location>
</feature>
<organism evidence="9 10">
    <name type="scientific">Mariniflexile fucanivorans</name>
    <dbReference type="NCBI Taxonomy" id="264023"/>
    <lineage>
        <taxon>Bacteria</taxon>
        <taxon>Pseudomonadati</taxon>
        <taxon>Bacteroidota</taxon>
        <taxon>Flavobacteriia</taxon>
        <taxon>Flavobacteriales</taxon>
        <taxon>Flavobacteriaceae</taxon>
        <taxon>Mariniflexile</taxon>
    </lineage>
</organism>
<evidence type="ECO:0000256" key="4">
    <source>
        <dbReference type="ARBA" id="ARBA00022989"/>
    </source>
</evidence>